<proteinExistence type="predicted"/>
<keyword evidence="2" id="KW-0472">Membrane</keyword>
<feature type="transmembrane region" description="Helical" evidence="2">
    <location>
        <begin position="503"/>
        <end position="524"/>
    </location>
</feature>
<organism evidence="3 4">
    <name type="scientific">Rugosimonospora africana</name>
    <dbReference type="NCBI Taxonomy" id="556532"/>
    <lineage>
        <taxon>Bacteria</taxon>
        <taxon>Bacillati</taxon>
        <taxon>Actinomycetota</taxon>
        <taxon>Actinomycetes</taxon>
        <taxon>Micromonosporales</taxon>
        <taxon>Micromonosporaceae</taxon>
        <taxon>Rugosimonospora</taxon>
    </lineage>
</organism>
<feature type="transmembrane region" description="Helical" evidence="2">
    <location>
        <begin position="308"/>
        <end position="326"/>
    </location>
</feature>
<keyword evidence="4" id="KW-1185">Reference proteome</keyword>
<name>A0A8J3QRU1_9ACTN</name>
<feature type="compositionally biased region" description="Low complexity" evidence="1">
    <location>
        <begin position="34"/>
        <end position="60"/>
    </location>
</feature>
<feature type="transmembrane region" description="Helical" evidence="2">
    <location>
        <begin position="429"/>
        <end position="448"/>
    </location>
</feature>
<feature type="transmembrane region" description="Helical" evidence="2">
    <location>
        <begin position="176"/>
        <end position="195"/>
    </location>
</feature>
<feature type="region of interest" description="Disordered" evidence="1">
    <location>
        <begin position="1"/>
        <end position="60"/>
    </location>
</feature>
<feature type="transmembrane region" description="Helical" evidence="2">
    <location>
        <begin position="536"/>
        <end position="556"/>
    </location>
</feature>
<feature type="transmembrane region" description="Helical" evidence="2">
    <location>
        <begin position="394"/>
        <end position="423"/>
    </location>
</feature>
<dbReference type="EMBL" id="BONZ01000019">
    <property type="protein sequence ID" value="GIH13956.1"/>
    <property type="molecule type" value="Genomic_DNA"/>
</dbReference>
<accession>A0A8J3QRU1</accession>
<evidence type="ECO:0000256" key="1">
    <source>
        <dbReference type="SAM" id="MobiDB-lite"/>
    </source>
</evidence>
<evidence type="ECO:0000313" key="3">
    <source>
        <dbReference type="EMBL" id="GIH13956.1"/>
    </source>
</evidence>
<keyword evidence="2" id="KW-0812">Transmembrane</keyword>
<comment type="caution">
    <text evidence="3">The sequence shown here is derived from an EMBL/GenBank/DDBJ whole genome shotgun (WGS) entry which is preliminary data.</text>
</comment>
<dbReference type="Proteomes" id="UP000642748">
    <property type="component" value="Unassembled WGS sequence"/>
</dbReference>
<dbReference type="AlphaFoldDB" id="A0A8J3QRU1"/>
<gene>
    <name evidence="3" type="ORF">Raf01_21280</name>
</gene>
<feature type="transmembrane region" description="Helical" evidence="2">
    <location>
        <begin position="207"/>
        <end position="229"/>
    </location>
</feature>
<feature type="transmembrane region" description="Helical" evidence="2">
    <location>
        <begin position="363"/>
        <end position="382"/>
    </location>
</feature>
<sequence>MTGLRVPRFRKAGDPVPHWQWSVDRDTSSPGATGDSVAGAPGAAGDSVAGAGASGESVAGAGAAGDRGGGGFAGTGLLGTLRPAAPGADREPPDLRRRLWFALVTIGAAWIFALVAHLAHLDAVTLLVVVVATAVTLRSPGSPLDRLVVAVALLAGTTCGAALLLSVWPWHLRPQVLGGCALTGLALIIAVRGELPAVRIRPRAGDLAVLAPAGVLALPFLASTFHASLPVRLGSVLRGEDLARHFAMFDTIRRVGGYVFLHRTEASDSIASSDLAYPQGAHLLAAVLDNFLTSSATVGRPVPSVSHFLYYDQLNYLFLAFAVLWAAHRLAGPGVRPLAFVPIGGLCVAYLLFGSPITTYTYGFFPEITGLGFLALLTGVLVRPLRSVREQVVVVTALVVAVSYCYYLLLPVVVVGVLGHVLVYRRRLLPAWPFAVAVAVVGVAVSAVPRLEAHGEQALSLQLLLQDFGVVRVQRGPLLALCILVGVGVAVTGSWWRSPAIRVMAVTGAGAVLFAAGVGGYEGVQVGRTLYFFEKSLHTVIVLLLIASGAAAGLAQRVLDGVAVRYRAAPLACAVALGLVPVAGLGGLDWDPQQLAGAEFHDPAYGTSPGRLLVGGAISETVPARTALIVAERFPDPGDKITLVATGRQTDNLSTFYTWMMQRNYGRAWRLYPSTFTARTAYQYQVLVLTHQDQHFRVVTDNPVIATSLASLAILRPDLRLEVDDLRQLHNW</sequence>
<feature type="transmembrane region" description="Helical" evidence="2">
    <location>
        <begin position="99"/>
        <end position="117"/>
    </location>
</feature>
<feature type="transmembrane region" description="Helical" evidence="2">
    <location>
        <begin position="338"/>
        <end position="357"/>
    </location>
</feature>
<keyword evidence="2" id="KW-1133">Transmembrane helix</keyword>
<evidence type="ECO:0000256" key="2">
    <source>
        <dbReference type="SAM" id="Phobius"/>
    </source>
</evidence>
<feature type="transmembrane region" description="Helical" evidence="2">
    <location>
        <begin position="478"/>
        <end position="497"/>
    </location>
</feature>
<reference evidence="3" key="1">
    <citation type="submission" date="2021-01" db="EMBL/GenBank/DDBJ databases">
        <title>Whole genome shotgun sequence of Rugosimonospora africana NBRC 104875.</title>
        <authorList>
            <person name="Komaki H."/>
            <person name="Tamura T."/>
        </authorList>
    </citation>
    <scope>NUCLEOTIDE SEQUENCE</scope>
    <source>
        <strain evidence="3">NBRC 104875</strain>
    </source>
</reference>
<feature type="transmembrane region" description="Helical" evidence="2">
    <location>
        <begin position="147"/>
        <end position="170"/>
    </location>
</feature>
<feature type="transmembrane region" description="Helical" evidence="2">
    <location>
        <begin position="568"/>
        <end position="588"/>
    </location>
</feature>
<evidence type="ECO:0000313" key="4">
    <source>
        <dbReference type="Proteomes" id="UP000642748"/>
    </source>
</evidence>
<protein>
    <submittedName>
        <fullName evidence="3">Uncharacterized protein</fullName>
    </submittedName>
</protein>